<dbReference type="InterPro" id="IPR000801">
    <property type="entry name" value="Esterase-like"/>
</dbReference>
<dbReference type="InterPro" id="IPR014756">
    <property type="entry name" value="Ig_E-set"/>
</dbReference>
<gene>
    <name evidence="2" type="ORF">H9966_05640</name>
</gene>
<dbReference type="PANTHER" id="PTHR48098:SF1">
    <property type="entry name" value="DIACYLGLYCEROL ACYLTRANSFERASE_MYCOLYLTRANSFERASE AG85A"/>
    <property type="match status" value="1"/>
</dbReference>
<keyword evidence="1" id="KW-0732">Signal</keyword>
<sequence length="386" mass="43728">MYMKRTFILRFAMMALMALGCEAGMAQTATTGKYNVPMAQYPQVDNQGRAIFQLHAPNAKEVVADICGRKYPMTKDAKGTWTVTTDPLVVGFHYYFLWIDGVQVTDPGTDAFYGCGRISSALEIPESAEDAAYYTYQQGINHGQVRECQYFSSVEGKPRRCYVYTPAEYETNPNKQYPVLYLQHGMGEDERGWHQQGFMANIMDNAIASGRCKPMIVVMDNGNCSYIHGAKRGEKRDEFGASFEDVMLKDLMPYVEKTFRTKNDRDHRAMAGLSWGGHQTLQITLKHLDLFSHIGTFSGALLMAPGQDIKQVYNGVFADADKFNNQVHALFMGQGSEERMGTEAMCKQLTDLGIHNTYYSSPGTHHEWLTWRRCLNQFIPMLFNEK</sequence>
<dbReference type="CDD" id="cd02858">
    <property type="entry name" value="E_set_Esterase_N"/>
    <property type="match status" value="1"/>
</dbReference>
<dbReference type="SUPFAM" id="SSF53474">
    <property type="entry name" value="alpha/beta-Hydrolases"/>
    <property type="match status" value="1"/>
</dbReference>
<comment type="caution">
    <text evidence="2">The sequence shown here is derived from an EMBL/GenBank/DDBJ whole genome shotgun (WGS) entry which is preliminary data.</text>
</comment>
<dbReference type="Gene3D" id="3.40.50.1820">
    <property type="entry name" value="alpha/beta hydrolase"/>
    <property type="match status" value="1"/>
</dbReference>
<reference evidence="2" key="1">
    <citation type="journal article" date="2021" name="PeerJ">
        <title>Extensive microbial diversity within the chicken gut microbiome revealed by metagenomics and culture.</title>
        <authorList>
            <person name="Gilroy R."/>
            <person name="Ravi A."/>
            <person name="Getino M."/>
            <person name="Pursley I."/>
            <person name="Horton D.L."/>
            <person name="Alikhan N.F."/>
            <person name="Baker D."/>
            <person name="Gharbi K."/>
            <person name="Hall N."/>
            <person name="Watson M."/>
            <person name="Adriaenssens E.M."/>
            <person name="Foster-Nyarko E."/>
            <person name="Jarju S."/>
            <person name="Secka A."/>
            <person name="Antonio M."/>
            <person name="Oren A."/>
            <person name="Chaudhuri R.R."/>
            <person name="La Ragione R."/>
            <person name="Hildebrand F."/>
            <person name="Pallen M.J."/>
        </authorList>
    </citation>
    <scope>NUCLEOTIDE SEQUENCE</scope>
    <source>
        <strain evidence="2">ChiHecec3B27-8219</strain>
    </source>
</reference>
<dbReference type="InterPro" id="IPR013783">
    <property type="entry name" value="Ig-like_fold"/>
</dbReference>
<dbReference type="Pfam" id="PF00756">
    <property type="entry name" value="Esterase"/>
    <property type="match status" value="1"/>
</dbReference>
<proteinExistence type="predicted"/>
<dbReference type="AlphaFoldDB" id="A0A9D2FZL7"/>
<protein>
    <submittedName>
        <fullName evidence="2">Esterase</fullName>
    </submittedName>
</protein>
<evidence type="ECO:0000313" key="3">
    <source>
        <dbReference type="Proteomes" id="UP000824055"/>
    </source>
</evidence>
<evidence type="ECO:0000256" key="1">
    <source>
        <dbReference type="SAM" id="SignalP"/>
    </source>
</evidence>
<dbReference type="InterPro" id="IPR029058">
    <property type="entry name" value="AB_hydrolase_fold"/>
</dbReference>
<feature type="chain" id="PRO_5039587967" evidence="1">
    <location>
        <begin position="24"/>
        <end position="386"/>
    </location>
</feature>
<name>A0A9D2FZL7_9BACT</name>
<feature type="signal peptide" evidence="1">
    <location>
        <begin position="1"/>
        <end position="23"/>
    </location>
</feature>
<accession>A0A9D2FZL7</accession>
<dbReference type="EMBL" id="DXBE01000043">
    <property type="protein sequence ID" value="HIZ69355.1"/>
    <property type="molecule type" value="Genomic_DNA"/>
</dbReference>
<dbReference type="SUPFAM" id="SSF81296">
    <property type="entry name" value="E set domains"/>
    <property type="match status" value="1"/>
</dbReference>
<dbReference type="PANTHER" id="PTHR48098">
    <property type="entry name" value="ENTEROCHELIN ESTERASE-RELATED"/>
    <property type="match status" value="1"/>
</dbReference>
<dbReference type="InterPro" id="IPR050583">
    <property type="entry name" value="Mycobacterial_A85_antigen"/>
</dbReference>
<dbReference type="Proteomes" id="UP000824055">
    <property type="component" value="Unassembled WGS sequence"/>
</dbReference>
<organism evidence="2 3">
    <name type="scientific">Candidatus Prevotella avicola</name>
    <dbReference type="NCBI Taxonomy" id="2838738"/>
    <lineage>
        <taxon>Bacteria</taxon>
        <taxon>Pseudomonadati</taxon>
        <taxon>Bacteroidota</taxon>
        <taxon>Bacteroidia</taxon>
        <taxon>Bacteroidales</taxon>
        <taxon>Prevotellaceae</taxon>
        <taxon>Prevotella</taxon>
    </lineage>
</organism>
<dbReference type="Gene3D" id="2.60.40.10">
    <property type="entry name" value="Immunoglobulins"/>
    <property type="match status" value="1"/>
</dbReference>
<dbReference type="GO" id="GO:0016747">
    <property type="term" value="F:acyltransferase activity, transferring groups other than amino-acyl groups"/>
    <property type="evidence" value="ECO:0007669"/>
    <property type="project" value="TreeGrafter"/>
</dbReference>
<dbReference type="PROSITE" id="PS51257">
    <property type="entry name" value="PROKAR_LIPOPROTEIN"/>
    <property type="match status" value="1"/>
</dbReference>
<evidence type="ECO:0000313" key="2">
    <source>
        <dbReference type="EMBL" id="HIZ69355.1"/>
    </source>
</evidence>
<reference evidence="2" key="2">
    <citation type="submission" date="2021-04" db="EMBL/GenBank/DDBJ databases">
        <authorList>
            <person name="Gilroy R."/>
        </authorList>
    </citation>
    <scope>NUCLEOTIDE SEQUENCE</scope>
    <source>
        <strain evidence="2">ChiHecec3B27-8219</strain>
    </source>
</reference>